<organism evidence="2 3">
    <name type="scientific">Popillia japonica</name>
    <name type="common">Japanese beetle</name>
    <dbReference type="NCBI Taxonomy" id="7064"/>
    <lineage>
        <taxon>Eukaryota</taxon>
        <taxon>Metazoa</taxon>
        <taxon>Ecdysozoa</taxon>
        <taxon>Arthropoda</taxon>
        <taxon>Hexapoda</taxon>
        <taxon>Insecta</taxon>
        <taxon>Pterygota</taxon>
        <taxon>Neoptera</taxon>
        <taxon>Endopterygota</taxon>
        <taxon>Coleoptera</taxon>
        <taxon>Polyphaga</taxon>
        <taxon>Scarabaeiformia</taxon>
        <taxon>Scarabaeidae</taxon>
        <taxon>Rutelinae</taxon>
        <taxon>Popillia</taxon>
    </lineage>
</organism>
<proteinExistence type="predicted"/>
<evidence type="ECO:0000313" key="3">
    <source>
        <dbReference type="Proteomes" id="UP001458880"/>
    </source>
</evidence>
<dbReference type="EMBL" id="JASPKY010000823">
    <property type="protein sequence ID" value="KAK9681340.1"/>
    <property type="molecule type" value="Genomic_DNA"/>
</dbReference>
<dbReference type="AlphaFoldDB" id="A0AAW1HWN2"/>
<name>A0AAW1HWN2_POPJA</name>
<evidence type="ECO:0000256" key="1">
    <source>
        <dbReference type="SAM" id="MobiDB-lite"/>
    </source>
</evidence>
<feature type="region of interest" description="Disordered" evidence="1">
    <location>
        <begin position="80"/>
        <end position="102"/>
    </location>
</feature>
<gene>
    <name evidence="2" type="ORF">QE152_g38373</name>
</gene>
<protein>
    <recommendedName>
        <fullName evidence="4">DDE-1 domain-containing protein</fullName>
    </recommendedName>
</protein>
<comment type="caution">
    <text evidence="2">The sequence shown here is derived from an EMBL/GenBank/DDBJ whole genome shotgun (WGS) entry which is preliminary data.</text>
</comment>
<dbReference type="Proteomes" id="UP001458880">
    <property type="component" value="Unassembled WGS sequence"/>
</dbReference>
<reference evidence="2 3" key="1">
    <citation type="journal article" date="2024" name="BMC Genomics">
        <title>De novo assembly and annotation of Popillia japonica's genome with initial clues to its potential as an invasive pest.</title>
        <authorList>
            <person name="Cucini C."/>
            <person name="Boschi S."/>
            <person name="Funari R."/>
            <person name="Cardaioli E."/>
            <person name="Iannotti N."/>
            <person name="Marturano G."/>
            <person name="Paoli F."/>
            <person name="Bruttini M."/>
            <person name="Carapelli A."/>
            <person name="Frati F."/>
            <person name="Nardi F."/>
        </authorList>
    </citation>
    <scope>NUCLEOTIDE SEQUENCE [LARGE SCALE GENOMIC DNA]</scope>
    <source>
        <strain evidence="2">DMR45628</strain>
    </source>
</reference>
<evidence type="ECO:0000313" key="2">
    <source>
        <dbReference type="EMBL" id="KAK9681340.1"/>
    </source>
</evidence>
<keyword evidence="3" id="KW-1185">Reference proteome</keyword>
<evidence type="ECO:0008006" key="4">
    <source>
        <dbReference type="Google" id="ProtNLM"/>
    </source>
</evidence>
<accession>A0AAW1HWN2</accession>
<sequence>MLKKISVLSAIHMLSKTWNNVSENCIRNCFLKCKFGVCVTSDVVLQPEEDLPVAPEGMNEEGFCRYAELDNDVAVFEDNDDEEQINSDEVNAGENDEADDSENAKNVLISLEARSACDTIQRFPESKSNSDFTYFYKLESQITELSCRQKKKQEISDYMYVSSKRKVD</sequence>